<accession>A0AA88KY72</accession>
<comment type="subcellular location">
    <subcellularLocation>
        <location evidence="1">Mitochondrion</location>
    </subcellularLocation>
</comment>
<comment type="caution">
    <text evidence="3">The sequence shown here is derived from an EMBL/GenBank/DDBJ whole genome shotgun (WGS) entry which is preliminary data.</text>
</comment>
<keyword evidence="4" id="KW-1185">Reference proteome</keyword>
<dbReference type="Pfam" id="PF10037">
    <property type="entry name" value="MRP-S27"/>
    <property type="match status" value="1"/>
</dbReference>
<dbReference type="EMBL" id="JAVRJZ010000016">
    <property type="protein sequence ID" value="KAK2711898.1"/>
    <property type="molecule type" value="Genomic_DNA"/>
</dbReference>
<name>A0AA88KY72_ARTSF</name>
<evidence type="ECO:0000256" key="2">
    <source>
        <dbReference type="SAM" id="MobiDB-lite"/>
    </source>
</evidence>
<reference evidence="3" key="1">
    <citation type="submission" date="2023-07" db="EMBL/GenBank/DDBJ databases">
        <title>Chromosome-level genome assembly of Artemia franciscana.</title>
        <authorList>
            <person name="Jo E."/>
        </authorList>
    </citation>
    <scope>NUCLEOTIDE SEQUENCE</scope>
    <source>
        <tissue evidence="3">Whole body</tissue>
    </source>
</reference>
<dbReference type="GO" id="GO:0005739">
    <property type="term" value="C:mitochondrion"/>
    <property type="evidence" value="ECO:0007669"/>
    <property type="project" value="UniProtKB-SubCell"/>
</dbReference>
<dbReference type="AlphaFoldDB" id="A0AA88KY72"/>
<dbReference type="InterPro" id="IPR019266">
    <property type="entry name" value="Ribosomal_mS27"/>
</dbReference>
<proteinExistence type="predicted"/>
<evidence type="ECO:0000313" key="3">
    <source>
        <dbReference type="EMBL" id="KAK2711898.1"/>
    </source>
</evidence>
<dbReference type="InterPro" id="IPR034913">
    <property type="entry name" value="mS27/PTCD2"/>
</dbReference>
<evidence type="ECO:0000256" key="1">
    <source>
        <dbReference type="ARBA" id="ARBA00004173"/>
    </source>
</evidence>
<evidence type="ECO:0000313" key="4">
    <source>
        <dbReference type="Proteomes" id="UP001187531"/>
    </source>
</evidence>
<sequence>MPVILLMNHLRKIYSACSPRFFRNFLSQAYHCEEQWNERLSSALLSQVNFDELNNELLKAFSASAKVTPVDFDIYVNKMTDENHLIDFEEIINRFRRSPSTAFVLPSSQHAVIRALVKLNKSDLLMKMLNDRLNYGIFLDSYTSCLLMDMFLKGNNYQDAAKCAIQLMLQEDFGSDLSKSLAMYSCFLYLFNPSTEPWNPFPKPVIEEPEEEVKVRVDYIREPYFDDHFDLENPQHLIGKTFAYANLDGSGSYELSLQLLGWTLYEKFNNLKEVLKVILDTKTPIYDEIFEKVFEMVSSSNSENKDNILDCLSKVKHSGKLLENSIEQKMKEDIENAVKNFEKKYIDTQTKLYKEWQSERETLVKEQVKSLEKLKKLKEIEEKKKQLQEKENHLFFFEKEEKWLLQAEKNEQLLKELMDKIPKYEKKQMEKKDDSYLPPEMPTNR</sequence>
<dbReference type="PANTHER" id="PTHR21393">
    <property type="entry name" value="MITOCHONDRIAL 28S RIBOSOMAL PROTEIN S27"/>
    <property type="match status" value="1"/>
</dbReference>
<dbReference type="PANTHER" id="PTHR21393:SF0">
    <property type="entry name" value="SMALL RIBOSOMAL SUBUNIT PROTEIN MS27"/>
    <property type="match status" value="1"/>
</dbReference>
<protein>
    <recommendedName>
        <fullName evidence="5">Mitochondrial 28S ribosomal protein S27</fullName>
    </recommendedName>
</protein>
<feature type="region of interest" description="Disordered" evidence="2">
    <location>
        <begin position="424"/>
        <end position="445"/>
    </location>
</feature>
<evidence type="ECO:0008006" key="5">
    <source>
        <dbReference type="Google" id="ProtNLM"/>
    </source>
</evidence>
<organism evidence="3 4">
    <name type="scientific">Artemia franciscana</name>
    <name type="common">Brine shrimp</name>
    <name type="synonym">Artemia sanfranciscana</name>
    <dbReference type="NCBI Taxonomy" id="6661"/>
    <lineage>
        <taxon>Eukaryota</taxon>
        <taxon>Metazoa</taxon>
        <taxon>Ecdysozoa</taxon>
        <taxon>Arthropoda</taxon>
        <taxon>Crustacea</taxon>
        <taxon>Branchiopoda</taxon>
        <taxon>Anostraca</taxon>
        <taxon>Artemiidae</taxon>
        <taxon>Artemia</taxon>
    </lineage>
</organism>
<dbReference type="Proteomes" id="UP001187531">
    <property type="component" value="Unassembled WGS sequence"/>
</dbReference>
<feature type="compositionally biased region" description="Basic and acidic residues" evidence="2">
    <location>
        <begin position="424"/>
        <end position="435"/>
    </location>
</feature>
<gene>
    <name evidence="3" type="ORF">QYM36_012879</name>
</gene>